<dbReference type="PANTHER" id="PTHR43569:SF2">
    <property type="entry name" value="AMIDOHYDROLASE-RELATED DOMAIN-CONTAINING PROTEIN"/>
    <property type="match status" value="1"/>
</dbReference>
<dbReference type="Gene3D" id="3.20.20.140">
    <property type="entry name" value="Metal-dependent hydrolases"/>
    <property type="match status" value="1"/>
</dbReference>
<dbReference type="SUPFAM" id="SSF51556">
    <property type="entry name" value="Metallo-dependent hydrolases"/>
    <property type="match status" value="1"/>
</dbReference>
<dbReference type="InterPro" id="IPR006680">
    <property type="entry name" value="Amidohydro-rel"/>
</dbReference>
<organism evidence="3 4">
    <name type="scientific">Mytilus coruscus</name>
    <name type="common">Sea mussel</name>
    <dbReference type="NCBI Taxonomy" id="42192"/>
    <lineage>
        <taxon>Eukaryota</taxon>
        <taxon>Metazoa</taxon>
        <taxon>Spiralia</taxon>
        <taxon>Lophotrochozoa</taxon>
        <taxon>Mollusca</taxon>
        <taxon>Bivalvia</taxon>
        <taxon>Autobranchia</taxon>
        <taxon>Pteriomorphia</taxon>
        <taxon>Mytilida</taxon>
        <taxon>Mytiloidea</taxon>
        <taxon>Mytilidae</taxon>
        <taxon>Mytilinae</taxon>
        <taxon>Mytilus</taxon>
    </lineage>
</organism>
<proteinExistence type="inferred from homology"/>
<evidence type="ECO:0000313" key="4">
    <source>
        <dbReference type="Proteomes" id="UP000507470"/>
    </source>
</evidence>
<reference evidence="3 4" key="1">
    <citation type="submission" date="2020-06" db="EMBL/GenBank/DDBJ databases">
        <authorList>
            <person name="Li R."/>
            <person name="Bekaert M."/>
        </authorList>
    </citation>
    <scope>NUCLEOTIDE SEQUENCE [LARGE SCALE GENOMIC DNA]</scope>
    <source>
        <strain evidence="4">wild</strain>
    </source>
</reference>
<dbReference type="EMBL" id="CACVKT020001887">
    <property type="protein sequence ID" value="CAC5373325.1"/>
    <property type="molecule type" value="Genomic_DNA"/>
</dbReference>
<name>A0A6J8AT56_MYTCO</name>
<evidence type="ECO:0000259" key="2">
    <source>
        <dbReference type="Pfam" id="PF04909"/>
    </source>
</evidence>
<dbReference type="OrthoDB" id="2135488at2759"/>
<gene>
    <name evidence="3" type="ORF">MCOR_11139</name>
</gene>
<accession>A0A6J8AT56</accession>
<dbReference type="AlphaFoldDB" id="A0A6J8AT56"/>
<protein>
    <recommendedName>
        <fullName evidence="2">Amidohydrolase-related domain-containing protein</fullName>
    </recommendedName>
</protein>
<dbReference type="PANTHER" id="PTHR43569">
    <property type="entry name" value="AMIDOHYDROLASE"/>
    <property type="match status" value="1"/>
</dbReference>
<dbReference type="Proteomes" id="UP000507470">
    <property type="component" value="Unassembled WGS sequence"/>
</dbReference>
<dbReference type="Pfam" id="PF04909">
    <property type="entry name" value="Amidohydro_2"/>
    <property type="match status" value="1"/>
</dbReference>
<feature type="domain" description="Amidohydrolase-related" evidence="2">
    <location>
        <begin position="4"/>
        <end position="276"/>
    </location>
</feature>
<comment type="similarity">
    <text evidence="1">Belongs to the metallo-dependent hydrolases superfamily.</text>
</comment>
<dbReference type="InterPro" id="IPR032466">
    <property type="entry name" value="Metal_Hydrolase"/>
</dbReference>
<evidence type="ECO:0000313" key="3">
    <source>
        <dbReference type="EMBL" id="CAC5373325.1"/>
    </source>
</evidence>
<sequence>MAYVDTHFHIWELDRFEYAWPTKDDKTLFKNFQIEDLEEAVKATPVKHAVFVQCLINKPEEAKWVMELAKNHSIIKGVVAGLDLTSTDLPKVLDDMQQNQLFKGCRHILDFEDEKWITREDVFQGLKVLEDRGLTFDLLLRPHLLKYIPDLVRRLPKLQFVVDHIAKPYVKEGKMSPWKEEIAAIAEFPNVWCKISGLVNEGDLNNWKREDFQPYVDHIIKCFGIDRCMYGSDWPVCSQAGCKYVDVYNLINDLLPSLSDEDKEKLFRENGRKFYSLQI</sequence>
<evidence type="ECO:0000256" key="1">
    <source>
        <dbReference type="ARBA" id="ARBA00038310"/>
    </source>
</evidence>
<dbReference type="GO" id="GO:0016787">
    <property type="term" value="F:hydrolase activity"/>
    <property type="evidence" value="ECO:0007669"/>
    <property type="project" value="InterPro"/>
</dbReference>
<dbReference type="InterPro" id="IPR052350">
    <property type="entry name" value="Metallo-dep_Lactonases"/>
</dbReference>
<keyword evidence="4" id="KW-1185">Reference proteome</keyword>